<dbReference type="Gene3D" id="3.30.40.10">
    <property type="entry name" value="Zinc/RING finger domain, C3HC4 (zinc finger)"/>
    <property type="match status" value="1"/>
</dbReference>
<dbReference type="GO" id="GO:0016757">
    <property type="term" value="F:glycosyltransferase activity"/>
    <property type="evidence" value="ECO:0007669"/>
    <property type="project" value="InterPro"/>
</dbReference>
<dbReference type="SUPFAM" id="SSF57903">
    <property type="entry name" value="FYVE/PHD zinc finger"/>
    <property type="match status" value="1"/>
</dbReference>
<reference evidence="3" key="1">
    <citation type="submission" date="2021-05" db="EMBL/GenBank/DDBJ databases">
        <title>The genome of the haptophyte Pavlova lutheri (Diacronema luteri, Pavlovales) - a model for lipid biosynthesis in eukaryotic algae.</title>
        <authorList>
            <person name="Hulatt C.J."/>
            <person name="Posewitz M.C."/>
        </authorList>
    </citation>
    <scope>NUCLEOTIDE SEQUENCE</scope>
    <source>
        <strain evidence="3">NIVA-4/92</strain>
    </source>
</reference>
<comment type="caution">
    <text evidence="3">The sequence shown here is derived from an EMBL/GenBank/DDBJ whole genome shotgun (WGS) entry which is preliminary data.</text>
</comment>
<dbReference type="AlphaFoldDB" id="A0A8J5XTB2"/>
<dbReference type="OrthoDB" id="419183at2759"/>
<feature type="region of interest" description="Disordered" evidence="1">
    <location>
        <begin position="465"/>
        <end position="484"/>
    </location>
</feature>
<protein>
    <recommendedName>
        <fullName evidence="2">Glycosyltransferase 61 catalytic domain-containing protein</fullName>
    </recommendedName>
</protein>
<keyword evidence="4" id="KW-1185">Reference proteome</keyword>
<sequence length="484" mass="53782">MSQPAADVGRLAVGCHVQVYWREYEDWLDAVVRSYRDSRHYIVYEDGQEDVGIIDGRNLWLFEDDKWTSMRLRWKDEDVNRGLSYSSAYNRVEPEAQRDTGDGKKPAASEAKDDAQSAPGVPVTADNPAGGFMIGCDMCDNWYYGWNVDITEHEAKDIKKYICPNTVYLVSGVAGAPLPLTNASFGPRRSRHATLQLREVRSFAEIPGPLVWLQHAWVLGANPVRYGVNNLFHSVTEDIEWLAKLARCGRLRVGGSSRLLLLHGKALLNNSTLGLLWDLASGGARAYHLQQGGEDTFCFRLAHAETHGSPEQLRDVRAACARARAWDETAWEGWPADKRDVFKGFPSIVHAAFARLRLPEPPERAADGKWARPRVTIVHRLRNRRLLNVRYLAVLLRDAGYDVTVGGFECLPMHEQIAIAANSSTLIGVHGAGLLTRSFSSCAQRRALRRRTARITTACAAGAASCPPRATRSCPTARAPRRGA</sequence>
<evidence type="ECO:0000313" key="3">
    <source>
        <dbReference type="EMBL" id="KAG8467535.1"/>
    </source>
</evidence>
<evidence type="ECO:0000259" key="2">
    <source>
        <dbReference type="Pfam" id="PF04577"/>
    </source>
</evidence>
<dbReference type="InterPro" id="IPR011011">
    <property type="entry name" value="Znf_FYVE_PHD"/>
</dbReference>
<evidence type="ECO:0000256" key="1">
    <source>
        <dbReference type="SAM" id="MobiDB-lite"/>
    </source>
</evidence>
<organism evidence="3 4">
    <name type="scientific">Diacronema lutheri</name>
    <name type="common">Unicellular marine alga</name>
    <name type="synonym">Monochrysis lutheri</name>
    <dbReference type="NCBI Taxonomy" id="2081491"/>
    <lineage>
        <taxon>Eukaryota</taxon>
        <taxon>Haptista</taxon>
        <taxon>Haptophyta</taxon>
        <taxon>Pavlovophyceae</taxon>
        <taxon>Pavlovales</taxon>
        <taxon>Pavlovaceae</taxon>
        <taxon>Diacronema</taxon>
    </lineage>
</organism>
<evidence type="ECO:0000313" key="4">
    <source>
        <dbReference type="Proteomes" id="UP000751190"/>
    </source>
</evidence>
<feature type="compositionally biased region" description="Basic and acidic residues" evidence="1">
    <location>
        <begin position="92"/>
        <end position="115"/>
    </location>
</feature>
<accession>A0A8J5XTB2</accession>
<feature type="domain" description="Glycosyltransferase 61 catalytic" evidence="2">
    <location>
        <begin position="363"/>
        <end position="436"/>
    </location>
</feature>
<dbReference type="InterPro" id="IPR013083">
    <property type="entry name" value="Znf_RING/FYVE/PHD"/>
</dbReference>
<dbReference type="EMBL" id="JAGTXO010000006">
    <property type="protein sequence ID" value="KAG8467535.1"/>
    <property type="molecule type" value="Genomic_DNA"/>
</dbReference>
<feature type="region of interest" description="Disordered" evidence="1">
    <location>
        <begin position="90"/>
        <end position="122"/>
    </location>
</feature>
<dbReference type="Proteomes" id="UP000751190">
    <property type="component" value="Unassembled WGS sequence"/>
</dbReference>
<name>A0A8J5XTB2_DIALT</name>
<dbReference type="Pfam" id="PF04577">
    <property type="entry name" value="Glyco_transf_61"/>
    <property type="match status" value="1"/>
</dbReference>
<proteinExistence type="predicted"/>
<dbReference type="InterPro" id="IPR049625">
    <property type="entry name" value="Glyco_transf_61_cat"/>
</dbReference>
<gene>
    <name evidence="3" type="ORF">KFE25_000851</name>
</gene>